<gene>
    <name evidence="17" type="ORF">IPJ38_01535</name>
</gene>
<proteinExistence type="inferred from homology"/>
<keyword evidence="8 14" id="KW-0472">Membrane</keyword>
<dbReference type="InterPro" id="IPR003122">
    <property type="entry name" value="Tar_rcpt_lig-bd"/>
</dbReference>
<dbReference type="GO" id="GO:0004888">
    <property type="term" value="F:transmembrane signaling receptor activity"/>
    <property type="evidence" value="ECO:0007669"/>
    <property type="project" value="InterPro"/>
</dbReference>
<evidence type="ECO:0000313" key="17">
    <source>
        <dbReference type="EMBL" id="MBK7413981.1"/>
    </source>
</evidence>
<dbReference type="EMBL" id="JADJMS010000005">
    <property type="protein sequence ID" value="MBK7413981.1"/>
    <property type="molecule type" value="Genomic_DNA"/>
</dbReference>
<dbReference type="Proteomes" id="UP000739411">
    <property type="component" value="Unassembled WGS sequence"/>
</dbReference>
<dbReference type="SMART" id="SM00283">
    <property type="entry name" value="MA"/>
    <property type="match status" value="1"/>
</dbReference>
<keyword evidence="12" id="KW-0175">Coiled coil</keyword>
<feature type="domain" description="HAMP" evidence="16">
    <location>
        <begin position="436"/>
        <end position="483"/>
    </location>
</feature>
<dbReference type="Gene3D" id="3.30.450.20">
    <property type="entry name" value="PAS domain"/>
    <property type="match status" value="1"/>
</dbReference>
<protein>
    <submittedName>
        <fullName evidence="17">Tar ligand binding domain-containing protein</fullName>
    </submittedName>
</protein>
<dbReference type="CDD" id="cd06225">
    <property type="entry name" value="HAMP"/>
    <property type="match status" value="1"/>
</dbReference>
<evidence type="ECO:0000256" key="14">
    <source>
        <dbReference type="SAM" id="Phobius"/>
    </source>
</evidence>
<feature type="domain" description="Methyl-accepting transducer" evidence="15">
    <location>
        <begin position="488"/>
        <end position="717"/>
    </location>
</feature>
<keyword evidence="6 14" id="KW-0812">Transmembrane</keyword>
<organism evidence="17 18">
    <name type="scientific">Candidatus Dechloromonas phosphorivorans</name>
    <dbReference type="NCBI Taxonomy" id="2899244"/>
    <lineage>
        <taxon>Bacteria</taxon>
        <taxon>Pseudomonadati</taxon>
        <taxon>Pseudomonadota</taxon>
        <taxon>Betaproteobacteria</taxon>
        <taxon>Rhodocyclales</taxon>
        <taxon>Azonexaceae</taxon>
        <taxon>Dechloromonas</taxon>
    </lineage>
</organism>
<keyword evidence="4" id="KW-0145">Chemotaxis</keyword>
<comment type="caution">
    <text evidence="17">The sequence shown here is derived from an EMBL/GenBank/DDBJ whole genome shotgun (WGS) entry which is preliminary data.</text>
</comment>
<dbReference type="FunFam" id="1.10.287.950:FF:000001">
    <property type="entry name" value="Methyl-accepting chemotaxis sensory transducer"/>
    <property type="match status" value="1"/>
</dbReference>
<evidence type="ECO:0000256" key="12">
    <source>
        <dbReference type="SAM" id="Coils"/>
    </source>
</evidence>
<dbReference type="GO" id="GO:0006935">
    <property type="term" value="P:chemotaxis"/>
    <property type="evidence" value="ECO:0007669"/>
    <property type="project" value="UniProtKB-KW"/>
</dbReference>
<feature type="region of interest" description="Disordered" evidence="13">
    <location>
        <begin position="738"/>
        <end position="777"/>
    </location>
</feature>
<dbReference type="Gene3D" id="6.10.340.10">
    <property type="match status" value="1"/>
</dbReference>
<evidence type="ECO:0000256" key="3">
    <source>
        <dbReference type="ARBA" id="ARBA00022481"/>
    </source>
</evidence>
<keyword evidence="3" id="KW-0488">Methylation</keyword>
<dbReference type="SUPFAM" id="SSF58104">
    <property type="entry name" value="Methyl-accepting chemotaxis protein (MCP) signaling domain"/>
    <property type="match status" value="1"/>
</dbReference>
<evidence type="ECO:0000256" key="7">
    <source>
        <dbReference type="ARBA" id="ARBA00022989"/>
    </source>
</evidence>
<comment type="similarity">
    <text evidence="10">Belongs to the methyl-accepting chemotaxis (MCP) protein family.</text>
</comment>
<keyword evidence="9 11" id="KW-0807">Transducer</keyword>
<dbReference type="GO" id="GO:0005886">
    <property type="term" value="C:plasma membrane"/>
    <property type="evidence" value="ECO:0007669"/>
    <property type="project" value="UniProtKB-SubCell"/>
</dbReference>
<name>A0A935K801_9RHOO</name>
<dbReference type="PROSITE" id="PS50111">
    <property type="entry name" value="CHEMOTAXIS_TRANSDUC_2"/>
    <property type="match status" value="1"/>
</dbReference>
<dbReference type="Gene3D" id="1.10.287.950">
    <property type="entry name" value="Methyl-accepting chemotaxis protein"/>
    <property type="match status" value="1"/>
</dbReference>
<dbReference type="PANTHER" id="PTHR43531:SF14">
    <property type="entry name" value="METHYL-ACCEPTING CHEMOTAXIS PROTEIN I-RELATED"/>
    <property type="match status" value="1"/>
</dbReference>
<dbReference type="Pfam" id="PF00672">
    <property type="entry name" value="HAMP"/>
    <property type="match status" value="1"/>
</dbReference>
<evidence type="ECO:0000256" key="2">
    <source>
        <dbReference type="ARBA" id="ARBA00022475"/>
    </source>
</evidence>
<keyword evidence="5" id="KW-0997">Cell inner membrane</keyword>
<dbReference type="GO" id="GO:0007165">
    <property type="term" value="P:signal transduction"/>
    <property type="evidence" value="ECO:0007669"/>
    <property type="project" value="UniProtKB-KW"/>
</dbReference>
<dbReference type="SUPFAM" id="SSF158472">
    <property type="entry name" value="HAMP domain-like"/>
    <property type="match status" value="1"/>
</dbReference>
<sequence>MAGFGALLVALVLIAGVGLWGMGQTNDSNSRLYNYRLQPIQALASIGKLMADNRSQILLALQHDPSNPNAKNHDHQVDVHLKQIEVNIAEVSAQWDAYKKAIRSEDHQKQADAYVEARKRYVGEGLLVAKKAIAESRFDDANAVLLKVINPAYAEAAKHADGLFKRNGDRAIQELDESEKRFASIRLWTILIVVLALAAGIYIATAIIRSITRPINDIIATFESLANGDFTRNVQIARNDEMGKVLQGLQSMQIQQGFNVAEANRVANDNLRIRIALDASSSNLRIADDDGKVIYANKGLLTTLRQIEPGMRERQPGFSVDTFVGSSIGDFYADPAAALKTLRELQATRQVEMEIGGRIFNVVTNPIINDRNQRLGTVGEWIDRTAEINAQRSVAALISQASAGNLAARLDTSVLEGFYKELGTGINSLVETSGSAIGEIADLLSKVAAGDLTQTVSSDYQGTFGRLRDDANETVTKLRELVGDIQQSAETINTAAKEIAAGNVDLSSRTEEQASSLEETASSMEELTATVRQNAENAKQANELAGSAQSVAEKGGEVVGQVVHTMSSIHQASSKIADIIGVIDGIAFQTNILALNAAVEAARAGEQGRGFAVVATEVRNLAKRSADAAKEIKGLISDSVDRVEAGNRLVDQAGRTMEEVVGSIKRVAKIVTDISEASREQSAGIEQVSLAVSQMDEVTQQNAALVEEAAAAAESLEEQANHLAESVSVFKVAERGGHQQRLAAPARESVQASPQSAGRKPKPAQLQASLDDEWHEF</sequence>
<dbReference type="InterPro" id="IPR003660">
    <property type="entry name" value="HAMP_dom"/>
</dbReference>
<dbReference type="InterPro" id="IPR004090">
    <property type="entry name" value="Chemotax_Me-accpt_rcpt"/>
</dbReference>
<dbReference type="PRINTS" id="PR00260">
    <property type="entry name" value="CHEMTRNSDUCR"/>
</dbReference>
<evidence type="ECO:0000259" key="16">
    <source>
        <dbReference type="PROSITE" id="PS50885"/>
    </source>
</evidence>
<evidence type="ECO:0000259" key="15">
    <source>
        <dbReference type="PROSITE" id="PS50111"/>
    </source>
</evidence>
<keyword evidence="7 14" id="KW-1133">Transmembrane helix</keyword>
<feature type="transmembrane region" description="Helical" evidence="14">
    <location>
        <begin position="6"/>
        <end position="23"/>
    </location>
</feature>
<feature type="coiled-coil region" evidence="12">
    <location>
        <begin position="695"/>
        <end position="726"/>
    </location>
</feature>
<feature type="coiled-coil region" evidence="12">
    <location>
        <begin position="507"/>
        <end position="544"/>
    </location>
</feature>
<feature type="domain" description="HAMP" evidence="16">
    <location>
        <begin position="209"/>
        <end position="261"/>
    </location>
</feature>
<dbReference type="PROSITE" id="PS50885">
    <property type="entry name" value="HAMP"/>
    <property type="match status" value="2"/>
</dbReference>
<dbReference type="Pfam" id="PF00015">
    <property type="entry name" value="MCPsignal"/>
    <property type="match status" value="1"/>
</dbReference>
<evidence type="ECO:0000256" key="5">
    <source>
        <dbReference type="ARBA" id="ARBA00022519"/>
    </source>
</evidence>
<evidence type="ECO:0000256" key="6">
    <source>
        <dbReference type="ARBA" id="ARBA00022692"/>
    </source>
</evidence>
<reference evidence="17 18" key="1">
    <citation type="submission" date="2020-10" db="EMBL/GenBank/DDBJ databases">
        <title>Connecting structure to function with the recovery of over 1000 high-quality activated sludge metagenome-assembled genomes encoding full-length rRNA genes using long-read sequencing.</title>
        <authorList>
            <person name="Singleton C.M."/>
            <person name="Petriglieri F."/>
            <person name="Kristensen J.M."/>
            <person name="Kirkegaard R.H."/>
            <person name="Michaelsen T.Y."/>
            <person name="Andersen M.H."/>
            <person name="Karst S.M."/>
            <person name="Dueholm M.S."/>
            <person name="Nielsen P.H."/>
            <person name="Albertsen M."/>
        </authorList>
    </citation>
    <scope>NUCLEOTIDE SEQUENCE [LARGE SCALE GENOMIC DNA]</scope>
    <source>
        <strain evidence="17">EsbW_18-Q3-R4-48_BATAC.463</strain>
    </source>
</reference>
<evidence type="ECO:0000313" key="18">
    <source>
        <dbReference type="Proteomes" id="UP000739411"/>
    </source>
</evidence>
<dbReference type="Pfam" id="PF18947">
    <property type="entry name" value="HAMP_2"/>
    <property type="match status" value="1"/>
</dbReference>
<feature type="transmembrane region" description="Helical" evidence="14">
    <location>
        <begin position="187"/>
        <end position="208"/>
    </location>
</feature>
<comment type="subcellular location">
    <subcellularLocation>
        <location evidence="1">Cell inner membrane</location>
        <topology evidence="1">Multi-pass membrane protein</topology>
    </subcellularLocation>
</comment>
<dbReference type="InterPro" id="IPR051310">
    <property type="entry name" value="MCP_chemotaxis"/>
</dbReference>
<dbReference type="SMART" id="SM00304">
    <property type="entry name" value="HAMP"/>
    <property type="match status" value="2"/>
</dbReference>
<evidence type="ECO:0000256" key="4">
    <source>
        <dbReference type="ARBA" id="ARBA00022500"/>
    </source>
</evidence>
<evidence type="ECO:0000256" key="8">
    <source>
        <dbReference type="ARBA" id="ARBA00023136"/>
    </source>
</evidence>
<dbReference type="CDD" id="cd11386">
    <property type="entry name" value="MCP_signal"/>
    <property type="match status" value="1"/>
</dbReference>
<accession>A0A935K801</accession>
<evidence type="ECO:0000256" key="10">
    <source>
        <dbReference type="ARBA" id="ARBA00029447"/>
    </source>
</evidence>
<dbReference type="Pfam" id="PF02203">
    <property type="entry name" value="TarH"/>
    <property type="match status" value="1"/>
</dbReference>
<evidence type="ECO:0000256" key="11">
    <source>
        <dbReference type="PROSITE-ProRule" id="PRU00284"/>
    </source>
</evidence>
<evidence type="ECO:0000256" key="9">
    <source>
        <dbReference type="ARBA" id="ARBA00023224"/>
    </source>
</evidence>
<evidence type="ECO:0000256" key="1">
    <source>
        <dbReference type="ARBA" id="ARBA00004429"/>
    </source>
</evidence>
<dbReference type="AlphaFoldDB" id="A0A935K801"/>
<dbReference type="PANTHER" id="PTHR43531">
    <property type="entry name" value="PROTEIN ICFG"/>
    <property type="match status" value="1"/>
</dbReference>
<evidence type="ECO:0000256" key="13">
    <source>
        <dbReference type="SAM" id="MobiDB-lite"/>
    </source>
</evidence>
<dbReference type="InterPro" id="IPR004089">
    <property type="entry name" value="MCPsignal_dom"/>
</dbReference>
<keyword evidence="2" id="KW-1003">Cell membrane</keyword>